<organism evidence="3 4">
    <name type="scientific">Terrimonas ginsenosidimutans</name>
    <dbReference type="NCBI Taxonomy" id="2908004"/>
    <lineage>
        <taxon>Bacteria</taxon>
        <taxon>Pseudomonadati</taxon>
        <taxon>Bacteroidota</taxon>
        <taxon>Chitinophagia</taxon>
        <taxon>Chitinophagales</taxon>
        <taxon>Chitinophagaceae</taxon>
        <taxon>Terrimonas</taxon>
    </lineage>
</organism>
<name>A0ABS9KT51_9BACT</name>
<dbReference type="RefSeq" id="WP_237873183.1">
    <property type="nucleotide sequence ID" value="NZ_JAKLTR010000008.1"/>
</dbReference>
<protein>
    <submittedName>
        <fullName evidence="3">Gfo/Idh/MocA family oxidoreductase</fullName>
    </submittedName>
</protein>
<keyword evidence="4" id="KW-1185">Reference proteome</keyword>
<proteinExistence type="predicted"/>
<dbReference type="Gene3D" id="3.40.50.720">
    <property type="entry name" value="NAD(P)-binding Rossmann-like Domain"/>
    <property type="match status" value="1"/>
</dbReference>
<dbReference type="InterPro" id="IPR051450">
    <property type="entry name" value="Gfo/Idh/MocA_Oxidoreductases"/>
</dbReference>
<evidence type="ECO:0000313" key="4">
    <source>
        <dbReference type="Proteomes" id="UP001165367"/>
    </source>
</evidence>
<comment type="caution">
    <text evidence="3">The sequence shown here is derived from an EMBL/GenBank/DDBJ whole genome shotgun (WGS) entry which is preliminary data.</text>
</comment>
<accession>A0ABS9KT51</accession>
<dbReference type="Proteomes" id="UP001165367">
    <property type="component" value="Unassembled WGS sequence"/>
</dbReference>
<evidence type="ECO:0000259" key="1">
    <source>
        <dbReference type="Pfam" id="PF01408"/>
    </source>
</evidence>
<evidence type="ECO:0000313" key="3">
    <source>
        <dbReference type="EMBL" id="MCG2615465.1"/>
    </source>
</evidence>
<evidence type="ECO:0000259" key="2">
    <source>
        <dbReference type="Pfam" id="PF02894"/>
    </source>
</evidence>
<dbReference type="SUPFAM" id="SSF55347">
    <property type="entry name" value="Glyceraldehyde-3-phosphate dehydrogenase-like, C-terminal domain"/>
    <property type="match status" value="1"/>
</dbReference>
<dbReference type="Pfam" id="PF01408">
    <property type="entry name" value="GFO_IDH_MocA"/>
    <property type="match status" value="1"/>
</dbReference>
<dbReference type="PANTHER" id="PTHR43377">
    <property type="entry name" value="BILIVERDIN REDUCTASE A"/>
    <property type="match status" value="1"/>
</dbReference>
<feature type="domain" description="Gfo/Idh/MocA-like oxidoreductase C-terminal" evidence="2">
    <location>
        <begin position="169"/>
        <end position="427"/>
    </location>
</feature>
<dbReference type="PANTHER" id="PTHR43377:SF2">
    <property type="entry name" value="BINDING ROSSMANN FOLD OXIDOREDUCTASE, PUTATIVE (AFU_ORTHOLOGUE AFUA_4G00560)-RELATED"/>
    <property type="match status" value="1"/>
</dbReference>
<dbReference type="InterPro" id="IPR000683">
    <property type="entry name" value="Gfo/Idh/MocA-like_OxRdtase_N"/>
</dbReference>
<reference evidence="3" key="1">
    <citation type="submission" date="2022-01" db="EMBL/GenBank/DDBJ databases">
        <authorList>
            <person name="Jo J.-H."/>
            <person name="Im W.-T."/>
        </authorList>
    </citation>
    <scope>NUCLEOTIDE SEQUENCE</scope>
    <source>
        <strain evidence="3">NA20</strain>
    </source>
</reference>
<feature type="domain" description="Gfo/Idh/MocA-like oxidoreductase N-terminal" evidence="1">
    <location>
        <begin position="34"/>
        <end position="156"/>
    </location>
</feature>
<dbReference type="Gene3D" id="3.30.360.10">
    <property type="entry name" value="Dihydrodipicolinate Reductase, domain 2"/>
    <property type="match status" value="1"/>
</dbReference>
<dbReference type="SUPFAM" id="SSF51735">
    <property type="entry name" value="NAD(P)-binding Rossmann-fold domains"/>
    <property type="match status" value="1"/>
</dbReference>
<dbReference type="EMBL" id="JAKLTR010000008">
    <property type="protein sequence ID" value="MCG2615465.1"/>
    <property type="molecule type" value="Genomic_DNA"/>
</dbReference>
<dbReference type="InterPro" id="IPR004104">
    <property type="entry name" value="Gfo/Idh/MocA-like_OxRdtase_C"/>
</dbReference>
<sequence>MHRRSFLQHSGSLMAGSLLGPLIKEAGSTGKKRRIAMVGTSSRGAQMWGVPVVKEFGHLVEFVGLCDLNPGRAEAVKKMMQVSCKTYTDFDQMLKETKPDVLIVATVDNSHHEQIIKGLNAGIDIITEKPMTTDERKCQEILDAEKRSGRKVQVTFNLRYAPLPQKIYELLRSDVIGELTSVDFHWYLDVHHGADYFRRWHRRREYSGSLLVHKSTHHFDLMNWWVDSDPAEVFAYGALEFYGKNGPYRDSNCRPCPHKKNCNFYWDITKSERDVLLYVNNEQYDGYLRDGCVFKKDIDIFDKMAVQVRYANNVQLSYSLTAYSPYEGFRVSFNGKKGKMDAFIELNDNDELYDKILVTSNFGKQETIQVLKDNTEHGGGDLRLRKEIFSPSGSDPHKQIAGTRDGAMSILMGIAAYHSIDKKQPVRIKDLTTLKPQAQKVYSD</sequence>
<gene>
    <name evidence="3" type="ORF">LZZ85_14290</name>
</gene>
<dbReference type="Pfam" id="PF02894">
    <property type="entry name" value="GFO_IDH_MocA_C"/>
    <property type="match status" value="1"/>
</dbReference>
<dbReference type="InterPro" id="IPR036291">
    <property type="entry name" value="NAD(P)-bd_dom_sf"/>
</dbReference>